<accession>A0A1G7E2I3</accession>
<name>A0A1G7E2I3_9BACT</name>
<feature type="transmembrane region" description="Helical" evidence="1">
    <location>
        <begin position="12"/>
        <end position="33"/>
    </location>
</feature>
<dbReference type="EMBL" id="FNAQ01000017">
    <property type="protein sequence ID" value="SDE57829.1"/>
    <property type="molecule type" value="Genomic_DNA"/>
</dbReference>
<keyword evidence="1" id="KW-0812">Transmembrane</keyword>
<evidence type="ECO:0000313" key="2">
    <source>
        <dbReference type="EMBL" id="SDE57829.1"/>
    </source>
</evidence>
<dbReference type="RefSeq" id="WP_092079988.1">
    <property type="nucleotide sequence ID" value="NZ_FNAQ01000017.1"/>
</dbReference>
<proteinExistence type="predicted"/>
<evidence type="ECO:0000313" key="3">
    <source>
        <dbReference type="Proteomes" id="UP000243205"/>
    </source>
</evidence>
<dbReference type="OrthoDB" id="6121517at2"/>
<organism evidence="2 3">
    <name type="scientific">Desulfuromonas thiophila</name>
    <dbReference type="NCBI Taxonomy" id="57664"/>
    <lineage>
        <taxon>Bacteria</taxon>
        <taxon>Pseudomonadati</taxon>
        <taxon>Thermodesulfobacteriota</taxon>
        <taxon>Desulfuromonadia</taxon>
        <taxon>Desulfuromonadales</taxon>
        <taxon>Desulfuromonadaceae</taxon>
        <taxon>Desulfuromonas</taxon>
    </lineage>
</organism>
<dbReference type="STRING" id="57664.SAMN05661003_11723"/>
<keyword evidence="1" id="KW-0472">Membrane</keyword>
<dbReference type="PROSITE" id="PS00409">
    <property type="entry name" value="PROKAR_NTER_METHYL"/>
    <property type="match status" value="1"/>
</dbReference>
<dbReference type="Pfam" id="PF07963">
    <property type="entry name" value="N_methyl"/>
    <property type="match status" value="1"/>
</dbReference>
<dbReference type="InterPro" id="IPR012902">
    <property type="entry name" value="N_methyl_site"/>
</dbReference>
<keyword evidence="1" id="KW-1133">Transmembrane helix</keyword>
<dbReference type="AlphaFoldDB" id="A0A1G7E2I3"/>
<protein>
    <submittedName>
        <fullName evidence="2">Type IV pilus assembly protein PilV</fullName>
    </submittedName>
</protein>
<sequence>MSRQKQAGFSLIEMLIGLTILAVGILAVVTMQVTSLRNNALSFSRTEAASVGQGMVEDLMARAFNDPLLQDTNGDGAGGLAETGNNADFSTALTVNNIAYQLSWNISTNDPVQNTLTLGLIVQWPYAGVQRTLTLTQIIGR</sequence>
<reference evidence="3" key="1">
    <citation type="submission" date="2016-10" db="EMBL/GenBank/DDBJ databases">
        <authorList>
            <person name="Varghese N."/>
            <person name="Submissions S."/>
        </authorList>
    </citation>
    <scope>NUCLEOTIDE SEQUENCE [LARGE SCALE GENOMIC DNA]</scope>
    <source>
        <strain evidence="3">DSM 8987</strain>
    </source>
</reference>
<keyword evidence="3" id="KW-1185">Reference proteome</keyword>
<evidence type="ECO:0000256" key="1">
    <source>
        <dbReference type="SAM" id="Phobius"/>
    </source>
</evidence>
<dbReference type="NCBIfam" id="TIGR02532">
    <property type="entry name" value="IV_pilin_GFxxxE"/>
    <property type="match status" value="1"/>
</dbReference>
<gene>
    <name evidence="2" type="ORF">SAMN05661003_11723</name>
</gene>
<dbReference type="Proteomes" id="UP000243205">
    <property type="component" value="Unassembled WGS sequence"/>
</dbReference>